<protein>
    <submittedName>
        <fullName evidence="1">Uncharacterized protein</fullName>
    </submittedName>
</protein>
<accession>A0A438C7Q0</accession>
<reference evidence="1 2" key="1">
    <citation type="journal article" date="2018" name="PLoS Genet.">
        <title>Population sequencing reveals clonal diversity and ancestral inbreeding in the grapevine cultivar Chardonnay.</title>
        <authorList>
            <person name="Roach M.J."/>
            <person name="Johnson D.L."/>
            <person name="Bohlmann J."/>
            <person name="van Vuuren H.J."/>
            <person name="Jones S.J."/>
            <person name="Pretorius I.S."/>
            <person name="Schmidt S.A."/>
            <person name="Borneman A.R."/>
        </authorList>
    </citation>
    <scope>NUCLEOTIDE SEQUENCE [LARGE SCALE GENOMIC DNA]</scope>
    <source>
        <strain evidence="2">cv. Chardonnay</strain>
        <tissue evidence="1">Leaf</tissue>
    </source>
</reference>
<dbReference type="EMBL" id="QGNW01002498">
    <property type="protein sequence ID" value="RVW19285.1"/>
    <property type="molecule type" value="Genomic_DNA"/>
</dbReference>
<proteinExistence type="predicted"/>
<dbReference type="AlphaFoldDB" id="A0A438C7Q0"/>
<organism evidence="1 2">
    <name type="scientific">Vitis vinifera</name>
    <name type="common">Grape</name>
    <dbReference type="NCBI Taxonomy" id="29760"/>
    <lineage>
        <taxon>Eukaryota</taxon>
        <taxon>Viridiplantae</taxon>
        <taxon>Streptophyta</taxon>
        <taxon>Embryophyta</taxon>
        <taxon>Tracheophyta</taxon>
        <taxon>Spermatophyta</taxon>
        <taxon>Magnoliopsida</taxon>
        <taxon>eudicotyledons</taxon>
        <taxon>Gunneridae</taxon>
        <taxon>Pentapetalae</taxon>
        <taxon>rosids</taxon>
        <taxon>Vitales</taxon>
        <taxon>Vitaceae</taxon>
        <taxon>Viteae</taxon>
        <taxon>Vitis</taxon>
    </lineage>
</organism>
<name>A0A438C7Q0_VITVI</name>
<comment type="caution">
    <text evidence="1">The sequence shown here is derived from an EMBL/GenBank/DDBJ whole genome shotgun (WGS) entry which is preliminary data.</text>
</comment>
<dbReference type="Proteomes" id="UP000288805">
    <property type="component" value="Unassembled WGS sequence"/>
</dbReference>
<sequence length="129" mass="14768">MVFSICGQSVGEFRGHSPWWVINPKWTVRPLNCSPCRLWTGSRMKPSSMRTALSLLAFGRCSPLTLNEWHAWFSSRYRGDLMEIGMWTPQKLQAWGCLRVDWLSSTHDAFQTTKKCPHMRTGSSCRDGG</sequence>
<evidence type="ECO:0000313" key="2">
    <source>
        <dbReference type="Proteomes" id="UP000288805"/>
    </source>
</evidence>
<gene>
    <name evidence="1" type="ORF">CK203_093801</name>
</gene>
<evidence type="ECO:0000313" key="1">
    <source>
        <dbReference type="EMBL" id="RVW19285.1"/>
    </source>
</evidence>